<dbReference type="GO" id="GO:0006355">
    <property type="term" value="P:regulation of DNA-templated transcription"/>
    <property type="evidence" value="ECO:0007669"/>
    <property type="project" value="UniProtKB-UniRule"/>
</dbReference>
<dbReference type="InterPro" id="IPR004576">
    <property type="entry name" value="Mfd"/>
</dbReference>
<keyword evidence="2 9" id="KW-0547">Nucleotide-binding</keyword>
<dbReference type="EMBL" id="QQNB01000002">
    <property type="protein sequence ID" value="RDE06120.1"/>
    <property type="molecule type" value="Genomic_DNA"/>
</dbReference>
<dbReference type="InterPro" id="IPR047112">
    <property type="entry name" value="RecG/Mfd"/>
</dbReference>
<dbReference type="Pfam" id="PF00271">
    <property type="entry name" value="Helicase_C"/>
    <property type="match status" value="1"/>
</dbReference>
<dbReference type="Gene3D" id="3.90.1150.50">
    <property type="entry name" value="Transcription-repair-coupling factor, D7 domain"/>
    <property type="match status" value="1"/>
</dbReference>
<dbReference type="SMART" id="SM01058">
    <property type="entry name" value="CarD_TRCF"/>
    <property type="match status" value="1"/>
</dbReference>
<keyword evidence="4 9" id="KW-0378">Hydrolase</keyword>
<dbReference type="Gene3D" id="3.40.50.300">
    <property type="entry name" value="P-loop containing nucleotide triphosphate hydrolases"/>
    <property type="match status" value="2"/>
</dbReference>
<evidence type="ECO:0000313" key="13">
    <source>
        <dbReference type="Proteomes" id="UP000253918"/>
    </source>
</evidence>
<evidence type="ECO:0000259" key="11">
    <source>
        <dbReference type="PROSITE" id="PS51194"/>
    </source>
</evidence>
<keyword evidence="6 9" id="KW-0067">ATP-binding</keyword>
<keyword evidence="5 12" id="KW-0347">Helicase</keyword>
<sequence length="1062" mass="112256">MPAVADPAAAVLAPKPELAELTAGAVAAQLADALVKGDVMFAASGEPRAMAVAGALAAMAPGAEVVFCPGSDALPGDEAPASPANIGLRVAALRRLRLAQAAKERRPIAFVVTGEALGRLYPAPAAFDAAPPRVAAGEEADLAALHGQLVEAGYVDDDRVDEPGEVALRGQVLDVYPADAEVPLRIEAVDGRIEFVRRYDPGTQRTTEDVPAQELGRVSEPVLEGSGVTLADHLPGAQLAVEAAAEDRRRRFLALAADAERRRPKRAIKAVADGKTWEKAAAGHPALTLADGGEAPPRFIEHRSPLRAFARAAAEATGAGDRLVLLGSARDLRFLRSRAEKALKRELVPVASWSEVRAAEAGSALLLEAPVDRGFAGGGVVAVAAADLLGSRAERSDAQTGPADTALFGTGEIRIGDVVVHEDHGIGTVTGLEPMPADGEAEPGDAIAITYAEGGVRLVPVTEADRLWRYGGDADSVRLDKLDGSSWEKRRGAVDAAVAETARAMVAMAEERGDRTAPVLEPEIAAYERFAAGFPYAETRDQARAIEAVRADLASGTPMDRLVIGDVGFGKTEVALRAAALAALSGYQVAIAAPTTVLARQHLETFAERFEGTDIAVAGLSRLSSAAEKKRVKAGLADGSIQVVVGTGAVAGKGIAYQKLALVIVDEEQRFGAADKTRLRDLGAGHVLTLSATPIPRTLQTALVGIQQLSVIATPPSRRQPIRTAVGAFDEATVRAALLRERSRGGQSFVVVPRIEDMASLAALLERLVPELEVLQAHGKMPAAEIDEAMVRFGSGEGDVLLATNIIEAGLDVPRANTMVIWRADRFGLSQLHQLRGRVGRGVRRGQVLLLTEPDKEIAPRTLKRLRTLEAFDRLGAGFAISAQDLDMRGAGDLLGEAQAGHMKLIGIDLYQHLLEAALRAARGEDVERWSPELHLGLDGRLPEEWMPEPELRVTFYGRLARAEDRAEIDALEAEMEDRFGALPDGASTLLAIARVRAQARAARIARIDAGPAAIAFTPRRDFAGEMAGLAKKGDRLLLAERIEDARDRLARVEAVLEEVGG</sequence>
<dbReference type="GO" id="GO:0000716">
    <property type="term" value="P:transcription-coupled nucleotide-excision repair, DNA damage recognition"/>
    <property type="evidence" value="ECO:0007669"/>
    <property type="project" value="UniProtKB-UniRule"/>
</dbReference>
<gene>
    <name evidence="9" type="primary">mfd</name>
    <name evidence="12" type="ORF">DVW87_10455</name>
</gene>
<keyword evidence="7 9" id="KW-0238">DNA-binding</keyword>
<dbReference type="SMART" id="SM00982">
    <property type="entry name" value="TRCF"/>
    <property type="match status" value="1"/>
</dbReference>
<evidence type="ECO:0000256" key="4">
    <source>
        <dbReference type="ARBA" id="ARBA00022801"/>
    </source>
</evidence>
<keyword evidence="8 9" id="KW-0234">DNA repair</keyword>
<proteinExistence type="inferred from homology"/>
<dbReference type="PANTHER" id="PTHR47964">
    <property type="entry name" value="ATP-DEPENDENT DNA HELICASE HOMOLOG RECG, CHLOROPLASTIC"/>
    <property type="match status" value="1"/>
</dbReference>
<evidence type="ECO:0000256" key="1">
    <source>
        <dbReference type="ARBA" id="ARBA00022490"/>
    </source>
</evidence>
<keyword evidence="3 9" id="KW-0227">DNA damage</keyword>
<dbReference type="InterPro" id="IPR027417">
    <property type="entry name" value="P-loop_NTPase"/>
</dbReference>
<evidence type="ECO:0000256" key="6">
    <source>
        <dbReference type="ARBA" id="ARBA00022840"/>
    </source>
</evidence>
<dbReference type="Pfam" id="PF00270">
    <property type="entry name" value="DEAD"/>
    <property type="match status" value="1"/>
</dbReference>
<dbReference type="OrthoDB" id="9804325at2"/>
<feature type="domain" description="Helicase ATP-binding" evidence="10">
    <location>
        <begin position="552"/>
        <end position="712"/>
    </location>
</feature>
<comment type="caution">
    <text evidence="12">The sequence shown here is derived from an EMBL/GenBank/DDBJ whole genome shotgun (WGS) entry which is preliminary data.</text>
</comment>
<organism evidence="12 13">
    <name type="scientific">Sphingomonas aracearum</name>
    <dbReference type="NCBI Taxonomy" id="2283317"/>
    <lineage>
        <taxon>Bacteria</taxon>
        <taxon>Pseudomonadati</taxon>
        <taxon>Pseudomonadota</taxon>
        <taxon>Alphaproteobacteria</taxon>
        <taxon>Sphingomonadales</taxon>
        <taxon>Sphingomonadaceae</taxon>
        <taxon>Sphingomonas</taxon>
    </lineage>
</organism>
<evidence type="ECO:0000256" key="7">
    <source>
        <dbReference type="ARBA" id="ARBA00023125"/>
    </source>
</evidence>
<comment type="function">
    <text evidence="9">Couples transcription and DNA repair by recognizing RNA polymerase (RNAP) stalled at DNA lesions. Mediates ATP-dependent release of RNAP and its truncated transcript from the DNA, and recruitment of nucleotide excision repair machinery to the damaged site.</text>
</comment>
<dbReference type="SUPFAM" id="SSF52540">
    <property type="entry name" value="P-loop containing nucleoside triphosphate hydrolases"/>
    <property type="match status" value="2"/>
</dbReference>
<dbReference type="Pfam" id="PF17757">
    <property type="entry name" value="UvrB_inter"/>
    <property type="match status" value="1"/>
</dbReference>
<dbReference type="GO" id="GO:0005737">
    <property type="term" value="C:cytoplasm"/>
    <property type="evidence" value="ECO:0007669"/>
    <property type="project" value="UniProtKB-SubCell"/>
</dbReference>
<dbReference type="RefSeq" id="WP_114688189.1">
    <property type="nucleotide sequence ID" value="NZ_QQNB01000002.1"/>
</dbReference>
<dbReference type="PROSITE" id="PS51194">
    <property type="entry name" value="HELICASE_CTER"/>
    <property type="match status" value="1"/>
</dbReference>
<dbReference type="Gene3D" id="3.30.2060.10">
    <property type="entry name" value="Penicillin-binding protein 1b domain"/>
    <property type="match status" value="1"/>
</dbReference>
<dbReference type="SUPFAM" id="SSF141259">
    <property type="entry name" value="CarD-like"/>
    <property type="match status" value="1"/>
</dbReference>
<evidence type="ECO:0000256" key="5">
    <source>
        <dbReference type="ARBA" id="ARBA00022806"/>
    </source>
</evidence>
<dbReference type="InterPro" id="IPR014001">
    <property type="entry name" value="Helicase_ATP-bd"/>
</dbReference>
<dbReference type="InterPro" id="IPR003711">
    <property type="entry name" value="CarD-like/TRCF_RID"/>
</dbReference>
<dbReference type="InterPro" id="IPR037235">
    <property type="entry name" value="TRCF-like_C_D7"/>
</dbReference>
<dbReference type="Gene3D" id="2.40.10.170">
    <property type="match status" value="1"/>
</dbReference>
<reference evidence="12 13" key="1">
    <citation type="submission" date="2018-07" db="EMBL/GenBank/DDBJ databases">
        <title>a novel species of Sphingomonas isolated from the rhizosphere soil of Araceae plant.</title>
        <authorList>
            <person name="Zhiyong W."/>
            <person name="Qinglan Z."/>
            <person name="Zhiwei F."/>
            <person name="Ding X."/>
            <person name="Gejiao W."/>
            <person name="Shixue Z."/>
        </authorList>
    </citation>
    <scope>NUCLEOTIDE SEQUENCE [LARGE SCALE GENOMIC DNA]</scope>
    <source>
        <strain evidence="12 13">WZY 27</strain>
    </source>
</reference>
<evidence type="ECO:0000313" key="12">
    <source>
        <dbReference type="EMBL" id="RDE06120.1"/>
    </source>
</evidence>
<evidence type="ECO:0000256" key="3">
    <source>
        <dbReference type="ARBA" id="ARBA00022763"/>
    </source>
</evidence>
<dbReference type="PROSITE" id="PS51192">
    <property type="entry name" value="HELICASE_ATP_BIND_1"/>
    <property type="match status" value="1"/>
</dbReference>
<dbReference type="InterPro" id="IPR036101">
    <property type="entry name" value="CarD-like/TRCF_RID_sf"/>
</dbReference>
<dbReference type="PANTHER" id="PTHR47964:SF1">
    <property type="entry name" value="ATP-DEPENDENT DNA HELICASE HOMOLOG RECG, CHLOROPLASTIC"/>
    <property type="match status" value="1"/>
</dbReference>
<evidence type="ECO:0000259" key="10">
    <source>
        <dbReference type="PROSITE" id="PS51192"/>
    </source>
</evidence>
<dbReference type="InterPro" id="IPR001650">
    <property type="entry name" value="Helicase_C-like"/>
</dbReference>
<dbReference type="SUPFAM" id="SSF143517">
    <property type="entry name" value="TRCF domain-like"/>
    <property type="match status" value="1"/>
</dbReference>
<dbReference type="GO" id="GO:0003678">
    <property type="term" value="F:DNA helicase activity"/>
    <property type="evidence" value="ECO:0007669"/>
    <property type="project" value="TreeGrafter"/>
</dbReference>
<comment type="subcellular location">
    <subcellularLocation>
        <location evidence="9">Cytoplasm</location>
    </subcellularLocation>
</comment>
<comment type="similarity">
    <text evidence="9">In the C-terminal section; belongs to the helicase family. RecG subfamily.</text>
</comment>
<dbReference type="HAMAP" id="MF_00969">
    <property type="entry name" value="TRCF"/>
    <property type="match status" value="1"/>
</dbReference>
<dbReference type="EC" id="3.6.4.-" evidence="9"/>
<dbReference type="AlphaFoldDB" id="A0A369VYB6"/>
<dbReference type="Pfam" id="PF03461">
    <property type="entry name" value="TRCF"/>
    <property type="match status" value="1"/>
</dbReference>
<evidence type="ECO:0000256" key="2">
    <source>
        <dbReference type="ARBA" id="ARBA00022741"/>
    </source>
</evidence>
<dbReference type="SMART" id="SM00490">
    <property type="entry name" value="HELICc"/>
    <property type="match status" value="1"/>
</dbReference>
<dbReference type="Pfam" id="PF02559">
    <property type="entry name" value="CarD_TRCF_RID"/>
    <property type="match status" value="1"/>
</dbReference>
<name>A0A369VYB6_9SPHN</name>
<accession>A0A369VYB6</accession>
<keyword evidence="1 9" id="KW-0963">Cytoplasm</keyword>
<keyword evidence="13" id="KW-1185">Reference proteome</keyword>
<dbReference type="InterPro" id="IPR041471">
    <property type="entry name" value="UvrB_inter"/>
</dbReference>
<evidence type="ECO:0000256" key="8">
    <source>
        <dbReference type="ARBA" id="ARBA00023204"/>
    </source>
</evidence>
<evidence type="ECO:0000256" key="9">
    <source>
        <dbReference type="HAMAP-Rule" id="MF_00969"/>
    </source>
</evidence>
<dbReference type="GO" id="GO:0003684">
    <property type="term" value="F:damaged DNA binding"/>
    <property type="evidence" value="ECO:0007669"/>
    <property type="project" value="InterPro"/>
</dbReference>
<comment type="similarity">
    <text evidence="9">In the N-terminal section; belongs to the UvrB family.</text>
</comment>
<dbReference type="InterPro" id="IPR005118">
    <property type="entry name" value="TRCF_C"/>
</dbReference>
<feature type="domain" description="Helicase C-terminal" evidence="11">
    <location>
        <begin position="733"/>
        <end position="887"/>
    </location>
</feature>
<dbReference type="GO" id="GO:0005524">
    <property type="term" value="F:ATP binding"/>
    <property type="evidence" value="ECO:0007669"/>
    <property type="project" value="UniProtKB-UniRule"/>
</dbReference>
<dbReference type="SMART" id="SM00487">
    <property type="entry name" value="DEXDc"/>
    <property type="match status" value="1"/>
</dbReference>
<dbReference type="GO" id="GO:0016787">
    <property type="term" value="F:hydrolase activity"/>
    <property type="evidence" value="ECO:0007669"/>
    <property type="project" value="UniProtKB-KW"/>
</dbReference>
<protein>
    <recommendedName>
        <fullName evidence="9">Transcription-repair-coupling factor</fullName>
        <shortName evidence="9">TRCF</shortName>
        <ecNumber evidence="9">3.6.4.-</ecNumber>
    </recommendedName>
</protein>
<dbReference type="InterPro" id="IPR011545">
    <property type="entry name" value="DEAD/DEAH_box_helicase_dom"/>
</dbReference>
<dbReference type="Proteomes" id="UP000253918">
    <property type="component" value="Unassembled WGS sequence"/>
</dbReference>